<dbReference type="HOGENOM" id="CLU_478776_0_0_6"/>
<gene>
    <name evidence="9" type="ordered locus">Hneap_0158</name>
</gene>
<dbReference type="KEGG" id="hna:Hneap_0158"/>
<protein>
    <submittedName>
        <fullName evidence="9">Serine/threonine protein kinase</fullName>
    </submittedName>
</protein>
<dbReference type="CDD" id="cd14014">
    <property type="entry name" value="STKc_PknB_like"/>
    <property type="match status" value="1"/>
</dbReference>
<keyword evidence="6" id="KW-1133">Transmembrane helix</keyword>
<evidence type="ECO:0000256" key="3">
    <source>
        <dbReference type="ARBA" id="ARBA00022777"/>
    </source>
</evidence>
<dbReference type="InterPro" id="IPR003660">
    <property type="entry name" value="HAMP_dom"/>
</dbReference>
<dbReference type="Pfam" id="PF00069">
    <property type="entry name" value="Pkinase"/>
    <property type="match status" value="1"/>
</dbReference>
<proteinExistence type="predicted"/>
<evidence type="ECO:0000313" key="10">
    <source>
        <dbReference type="Proteomes" id="UP000009102"/>
    </source>
</evidence>
<dbReference type="eggNOG" id="COG0515">
    <property type="taxonomic scope" value="Bacteria"/>
</dbReference>
<keyword evidence="9" id="KW-0723">Serine/threonine-protein kinase</keyword>
<dbReference type="PROSITE" id="PS00107">
    <property type="entry name" value="PROTEIN_KINASE_ATP"/>
    <property type="match status" value="1"/>
</dbReference>
<evidence type="ECO:0000256" key="1">
    <source>
        <dbReference type="ARBA" id="ARBA00022679"/>
    </source>
</evidence>
<evidence type="ECO:0000313" key="9">
    <source>
        <dbReference type="EMBL" id="ACX95022.1"/>
    </source>
</evidence>
<dbReference type="EMBL" id="CP001801">
    <property type="protein sequence ID" value="ACX95022.1"/>
    <property type="molecule type" value="Genomic_DNA"/>
</dbReference>
<dbReference type="RefSeq" id="WP_012823058.1">
    <property type="nucleotide sequence ID" value="NC_013422.1"/>
</dbReference>
<dbReference type="GO" id="GO:0004674">
    <property type="term" value="F:protein serine/threonine kinase activity"/>
    <property type="evidence" value="ECO:0007669"/>
    <property type="project" value="UniProtKB-KW"/>
</dbReference>
<dbReference type="CDD" id="cd06225">
    <property type="entry name" value="HAMP"/>
    <property type="match status" value="1"/>
</dbReference>
<sequence>MSKMFGRFEIQGELGRGAMAIIYRGYDPKIERTLAIKTLRPEFSAHAEYRERFLTEAKAAGTLNHPHIVTIFDVGEVDGIPFIAMELLTGMTLGQFGESHPEGIPPGTLVELAIQIADALDFAHRHGVVHQDIKPENIILQHDQLNIKMMDFGIARIIRDADAPSSKGARAFLSGTPQYMSPEQITDQPIDGRSDLYSLGVVLFELLAGHRPYQDDDHWVVWQKVLKDPLPTLRPLNPRTPPDLIELVNTLLAKDPDGRYQSAAGVAADLRSIAQRMNEGTERWLSSSVIPLRIRWPLLMALVVAVAMVLGMIWVYHKQNNVITELAYDYGFSLSEWVAVQTAEDLLLQDKLALQSWVDSMSHNREIVYMAIRGDKGQIEAQTRGDQLVARMAAQLKEDHVVLSRGDLRVYAVQQDAGAPFYVFETPITYQNHTIGQLRIGLTTDALATANRTTLLTLLTWFAIVLLVVVAGTYWLTRRLQMPLDAVSNALDQIKMGRLEHRIRMHRRDDFERLFAAYNAMADVLEARQLQRDASQIEQDLPLGVDKHLATVKDPVE</sequence>
<dbReference type="Gene3D" id="6.10.340.10">
    <property type="match status" value="1"/>
</dbReference>
<keyword evidence="6" id="KW-0812">Transmembrane</keyword>
<feature type="domain" description="Protein kinase" evidence="7">
    <location>
        <begin position="8"/>
        <end position="285"/>
    </location>
</feature>
<evidence type="ECO:0000259" key="8">
    <source>
        <dbReference type="PROSITE" id="PS50885"/>
    </source>
</evidence>
<evidence type="ECO:0000256" key="5">
    <source>
        <dbReference type="PROSITE-ProRule" id="PRU10141"/>
    </source>
</evidence>
<dbReference type="InterPro" id="IPR017441">
    <property type="entry name" value="Protein_kinase_ATP_BS"/>
</dbReference>
<dbReference type="PROSITE" id="PS50011">
    <property type="entry name" value="PROTEIN_KINASE_DOM"/>
    <property type="match status" value="1"/>
</dbReference>
<dbReference type="InterPro" id="IPR008271">
    <property type="entry name" value="Ser/Thr_kinase_AS"/>
</dbReference>
<dbReference type="Gene3D" id="1.10.510.10">
    <property type="entry name" value="Transferase(Phosphotransferase) domain 1"/>
    <property type="match status" value="1"/>
</dbReference>
<reference evidence="9 10" key="1">
    <citation type="submission" date="2009-10" db="EMBL/GenBank/DDBJ databases">
        <title>Complete sequence of Halothiobacillus neapolitanus c2.</title>
        <authorList>
            <consortium name="US DOE Joint Genome Institute"/>
            <person name="Lucas S."/>
            <person name="Copeland A."/>
            <person name="Lapidus A."/>
            <person name="Glavina del Rio T."/>
            <person name="Tice H."/>
            <person name="Bruce D."/>
            <person name="Goodwin L."/>
            <person name="Pitluck S."/>
            <person name="Davenport K."/>
            <person name="Brettin T."/>
            <person name="Detter J.C."/>
            <person name="Han C."/>
            <person name="Tapia R."/>
            <person name="Larimer F."/>
            <person name="Land M."/>
            <person name="Hauser L."/>
            <person name="Kyrpides N."/>
            <person name="Mikhailova N."/>
            <person name="Kerfeld C."/>
            <person name="Cannon G."/>
            <person name="Heinhort S."/>
        </authorList>
    </citation>
    <scope>NUCLEOTIDE SEQUENCE [LARGE SCALE GENOMIC DNA]</scope>
    <source>
        <strain evidence="10">ATCC 23641 / c2</strain>
    </source>
</reference>
<dbReference type="SMART" id="SM00304">
    <property type="entry name" value="HAMP"/>
    <property type="match status" value="1"/>
</dbReference>
<evidence type="ECO:0000256" key="6">
    <source>
        <dbReference type="SAM" id="Phobius"/>
    </source>
</evidence>
<keyword evidence="2 5" id="KW-0547">Nucleotide-binding</keyword>
<dbReference type="PANTHER" id="PTHR43289:SF6">
    <property type="entry name" value="SERINE_THREONINE-PROTEIN KINASE NEKL-3"/>
    <property type="match status" value="1"/>
</dbReference>
<dbReference type="AlphaFoldDB" id="D0KWM5"/>
<organism evidence="9 10">
    <name type="scientific">Halothiobacillus neapolitanus (strain ATCC 23641 / DSM 15147 / CIP 104769 / NCIMB 8539 / c2)</name>
    <name type="common">Thiobacillus neapolitanus</name>
    <dbReference type="NCBI Taxonomy" id="555778"/>
    <lineage>
        <taxon>Bacteria</taxon>
        <taxon>Pseudomonadati</taxon>
        <taxon>Pseudomonadota</taxon>
        <taxon>Gammaproteobacteria</taxon>
        <taxon>Chromatiales</taxon>
        <taxon>Halothiobacillaceae</taxon>
        <taxon>Halothiobacillus</taxon>
    </lineage>
</organism>
<keyword evidence="1" id="KW-0808">Transferase</keyword>
<dbReference type="PANTHER" id="PTHR43289">
    <property type="entry name" value="MITOGEN-ACTIVATED PROTEIN KINASE KINASE KINASE 20-RELATED"/>
    <property type="match status" value="1"/>
</dbReference>
<dbReference type="SUPFAM" id="SSF56112">
    <property type="entry name" value="Protein kinase-like (PK-like)"/>
    <property type="match status" value="1"/>
</dbReference>
<dbReference type="GO" id="GO:0005524">
    <property type="term" value="F:ATP binding"/>
    <property type="evidence" value="ECO:0007669"/>
    <property type="project" value="UniProtKB-UniRule"/>
</dbReference>
<feature type="transmembrane region" description="Helical" evidence="6">
    <location>
        <begin position="455"/>
        <end position="476"/>
    </location>
</feature>
<keyword evidence="4 5" id="KW-0067">ATP-binding</keyword>
<dbReference type="PROSITE" id="PS50885">
    <property type="entry name" value="HAMP"/>
    <property type="match status" value="1"/>
</dbReference>
<feature type="domain" description="HAMP" evidence="8">
    <location>
        <begin position="478"/>
        <end position="530"/>
    </location>
</feature>
<dbReference type="Gene3D" id="3.30.200.20">
    <property type="entry name" value="Phosphorylase Kinase, domain 1"/>
    <property type="match status" value="1"/>
</dbReference>
<dbReference type="Pfam" id="PF00672">
    <property type="entry name" value="HAMP"/>
    <property type="match status" value="1"/>
</dbReference>
<evidence type="ECO:0000256" key="4">
    <source>
        <dbReference type="ARBA" id="ARBA00022840"/>
    </source>
</evidence>
<dbReference type="GO" id="GO:0016020">
    <property type="term" value="C:membrane"/>
    <property type="evidence" value="ECO:0007669"/>
    <property type="project" value="InterPro"/>
</dbReference>
<keyword evidence="10" id="KW-1185">Reference proteome</keyword>
<dbReference type="GO" id="GO:0007165">
    <property type="term" value="P:signal transduction"/>
    <property type="evidence" value="ECO:0007669"/>
    <property type="project" value="InterPro"/>
</dbReference>
<evidence type="ECO:0000256" key="2">
    <source>
        <dbReference type="ARBA" id="ARBA00022741"/>
    </source>
</evidence>
<dbReference type="InterPro" id="IPR000719">
    <property type="entry name" value="Prot_kinase_dom"/>
</dbReference>
<accession>D0KWM5</accession>
<dbReference type="InterPro" id="IPR011009">
    <property type="entry name" value="Kinase-like_dom_sf"/>
</dbReference>
<dbReference type="SMART" id="SM00220">
    <property type="entry name" value="S_TKc"/>
    <property type="match status" value="1"/>
</dbReference>
<dbReference type="OrthoDB" id="9801841at2"/>
<dbReference type="STRING" id="555778.Hneap_0158"/>
<dbReference type="SUPFAM" id="SSF158472">
    <property type="entry name" value="HAMP domain-like"/>
    <property type="match status" value="1"/>
</dbReference>
<evidence type="ECO:0000259" key="7">
    <source>
        <dbReference type="PROSITE" id="PS50011"/>
    </source>
</evidence>
<keyword evidence="6" id="KW-0472">Membrane</keyword>
<keyword evidence="3 9" id="KW-0418">Kinase</keyword>
<dbReference type="PROSITE" id="PS00108">
    <property type="entry name" value="PROTEIN_KINASE_ST"/>
    <property type="match status" value="1"/>
</dbReference>
<dbReference type="eggNOG" id="COG3850">
    <property type="taxonomic scope" value="Bacteria"/>
</dbReference>
<name>D0KWM5_HALNC</name>
<feature type="binding site" evidence="5">
    <location>
        <position position="37"/>
    </location>
    <ligand>
        <name>ATP</name>
        <dbReference type="ChEBI" id="CHEBI:30616"/>
    </ligand>
</feature>
<feature type="transmembrane region" description="Helical" evidence="6">
    <location>
        <begin position="296"/>
        <end position="316"/>
    </location>
</feature>
<dbReference type="Proteomes" id="UP000009102">
    <property type="component" value="Chromosome"/>
</dbReference>